<organism evidence="1">
    <name type="scientific">bioreactor metagenome</name>
    <dbReference type="NCBI Taxonomy" id="1076179"/>
    <lineage>
        <taxon>unclassified sequences</taxon>
        <taxon>metagenomes</taxon>
        <taxon>ecological metagenomes</taxon>
    </lineage>
</organism>
<sequence length="78" mass="9099">MEYKKNGTTNTAALVLRVNPEDTQYKFSESRKRVIEGAKFKEFDKEIKDYMKTLKSDFDKSVQKQCTPKKLEKDSQAS</sequence>
<dbReference type="EMBL" id="VSSQ01118955">
    <property type="protein sequence ID" value="MPN52642.1"/>
    <property type="molecule type" value="Genomic_DNA"/>
</dbReference>
<name>A0A645IP57_9ZZZZ</name>
<evidence type="ECO:0000313" key="1">
    <source>
        <dbReference type="EMBL" id="MPN52642.1"/>
    </source>
</evidence>
<protein>
    <submittedName>
        <fullName evidence="1">Uncharacterized protein</fullName>
    </submittedName>
</protein>
<gene>
    <name evidence="1" type="ORF">SDC9_200304</name>
</gene>
<comment type="caution">
    <text evidence="1">The sequence shown here is derived from an EMBL/GenBank/DDBJ whole genome shotgun (WGS) entry which is preliminary data.</text>
</comment>
<dbReference type="AlphaFoldDB" id="A0A645IP57"/>
<reference evidence="1" key="1">
    <citation type="submission" date="2019-08" db="EMBL/GenBank/DDBJ databases">
        <authorList>
            <person name="Kucharzyk K."/>
            <person name="Murdoch R.W."/>
            <person name="Higgins S."/>
            <person name="Loffler F."/>
        </authorList>
    </citation>
    <scope>NUCLEOTIDE SEQUENCE</scope>
</reference>
<proteinExistence type="predicted"/>
<accession>A0A645IP57</accession>